<reference evidence="9 10" key="1">
    <citation type="submission" date="2021-03" db="EMBL/GenBank/DDBJ databases">
        <authorList>
            <person name="King G.J."/>
            <person name="Bancroft I."/>
            <person name="Baten A."/>
            <person name="Bloomfield J."/>
            <person name="Borpatragohain P."/>
            <person name="He Z."/>
            <person name="Irish N."/>
            <person name="Irwin J."/>
            <person name="Liu K."/>
            <person name="Mauleon R.P."/>
            <person name="Moore J."/>
            <person name="Morris R."/>
            <person name="Ostergaard L."/>
            <person name="Wang B."/>
            <person name="Wells R."/>
        </authorList>
    </citation>
    <scope>NUCLEOTIDE SEQUENCE [LARGE SCALE GENOMIC DNA]</scope>
    <source>
        <strain evidence="9">R-o-18</strain>
        <tissue evidence="9">Leaf</tissue>
    </source>
</reference>
<evidence type="ECO:0000313" key="9">
    <source>
        <dbReference type="EMBL" id="KAG5383306.1"/>
    </source>
</evidence>
<dbReference type="PANTHER" id="PTHR12537">
    <property type="entry name" value="RNA BINDING PROTEIN PUMILIO-RELATED"/>
    <property type="match status" value="1"/>
</dbReference>
<evidence type="ECO:0000256" key="4">
    <source>
        <dbReference type="ARBA" id="ARBA00022845"/>
    </source>
</evidence>
<sequence>MDSSGINNTNRENSSESHEEGQNPTPAANQLGATQLQPSQPQPNYSRRFLDERLSRFPSGADLQTLESSFGSLSFADSSVPPFLENRWTNGSSSSSSLQYQEINGAPGYNAYAGRWDSIYRNPNTNRGVFRNGYSQDVPSLSRGRQWGSNNGLGYVRNDSSWRSNQGFLNNHDQSLYFGNPRTRSIASLAKDQSSSAELQRKISEGSKETIDVVFEGVIFHVCDLMVDPYGHHVLRKLMERCTSEQISQIVDVITQQQFLFVKICTDPVGALSVKALLRCLQNEEQILHIVRVVSWGALVLTRSSNALVILQCFKQFPPSHTRELLAVIAQNCLQIATDEYGCRMLQQCLQTGCNVVKQRLIQEIIANALRLCANSYGNYVVQYLLELGDTNVTVLLLKQLLGNYAFLARNKFASHVVQKFLKIEYIDPSFIVYDLLKDIDTLLLDPFGNYVIQTAWFVCKEELRMLLMMHINRNKRLMRCNMYGNKILESLNL</sequence>
<feature type="compositionally biased region" description="Polar residues" evidence="7">
    <location>
        <begin position="1"/>
        <end position="12"/>
    </location>
</feature>
<feature type="repeat" description="Pumilio" evidence="6">
    <location>
        <begin position="400"/>
        <end position="435"/>
    </location>
</feature>
<evidence type="ECO:0000256" key="2">
    <source>
        <dbReference type="ARBA" id="ARBA00022490"/>
    </source>
</evidence>
<dbReference type="EMBL" id="JADBGQ010000008">
    <property type="protein sequence ID" value="KAG5383306.1"/>
    <property type="molecule type" value="Genomic_DNA"/>
</dbReference>
<feature type="repeat" description="Pumilio" evidence="6">
    <location>
        <begin position="364"/>
        <end position="399"/>
    </location>
</feature>
<comment type="subcellular location">
    <subcellularLocation>
        <location evidence="1">Cytoplasm</location>
    </subcellularLocation>
</comment>
<keyword evidence="2" id="KW-0963">Cytoplasm</keyword>
<name>A0ABQ7LC13_BRACM</name>
<dbReference type="SUPFAM" id="SSF48371">
    <property type="entry name" value="ARM repeat"/>
    <property type="match status" value="1"/>
</dbReference>
<dbReference type="SMART" id="SM00025">
    <property type="entry name" value="Pumilio"/>
    <property type="match status" value="6"/>
</dbReference>
<dbReference type="Pfam" id="PF00806">
    <property type="entry name" value="PUF"/>
    <property type="match status" value="5"/>
</dbReference>
<dbReference type="Proteomes" id="UP000823674">
    <property type="component" value="Chromosome A09"/>
</dbReference>
<dbReference type="InterPro" id="IPR011989">
    <property type="entry name" value="ARM-like"/>
</dbReference>
<dbReference type="InterPro" id="IPR001313">
    <property type="entry name" value="Pumilio_RNA-bd_rpt"/>
</dbReference>
<dbReference type="PANTHER" id="PTHR12537:SF186">
    <property type="entry name" value="PUMILIO HOMOLOG 14-RELATED"/>
    <property type="match status" value="1"/>
</dbReference>
<evidence type="ECO:0000256" key="6">
    <source>
        <dbReference type="PROSITE-ProRule" id="PRU00317"/>
    </source>
</evidence>
<organism evidence="9 10">
    <name type="scientific">Brassica rapa subsp. trilocularis</name>
    <dbReference type="NCBI Taxonomy" id="1813537"/>
    <lineage>
        <taxon>Eukaryota</taxon>
        <taxon>Viridiplantae</taxon>
        <taxon>Streptophyta</taxon>
        <taxon>Embryophyta</taxon>
        <taxon>Tracheophyta</taxon>
        <taxon>Spermatophyta</taxon>
        <taxon>Magnoliopsida</taxon>
        <taxon>eudicotyledons</taxon>
        <taxon>Gunneridae</taxon>
        <taxon>Pentapetalae</taxon>
        <taxon>rosids</taxon>
        <taxon>malvids</taxon>
        <taxon>Brassicales</taxon>
        <taxon>Brassicaceae</taxon>
        <taxon>Brassiceae</taxon>
        <taxon>Brassica</taxon>
    </lineage>
</organism>
<evidence type="ECO:0000256" key="3">
    <source>
        <dbReference type="ARBA" id="ARBA00022737"/>
    </source>
</evidence>
<feature type="region of interest" description="Disordered" evidence="7">
    <location>
        <begin position="1"/>
        <end position="45"/>
    </location>
</feature>
<dbReference type="InterPro" id="IPR016024">
    <property type="entry name" value="ARM-type_fold"/>
</dbReference>
<evidence type="ECO:0000256" key="7">
    <source>
        <dbReference type="SAM" id="MobiDB-lite"/>
    </source>
</evidence>
<dbReference type="PROSITE" id="PS50302">
    <property type="entry name" value="PUM"/>
    <property type="match status" value="4"/>
</dbReference>
<gene>
    <name evidence="9" type="primary">A09p023530.1_BraROA</name>
    <name evidence="9" type="ORF">IGI04_034776</name>
</gene>
<feature type="repeat" description="Pumilio" evidence="6">
    <location>
        <begin position="324"/>
        <end position="363"/>
    </location>
</feature>
<accession>A0ABQ7LC13</accession>
<dbReference type="PROSITE" id="PS50303">
    <property type="entry name" value="PUM_HD"/>
    <property type="match status" value="1"/>
</dbReference>
<feature type="compositionally biased region" description="Polar residues" evidence="7">
    <location>
        <begin position="22"/>
        <end position="45"/>
    </location>
</feature>
<dbReference type="Gene3D" id="1.25.10.10">
    <property type="entry name" value="Leucine-rich Repeat Variant"/>
    <property type="match status" value="1"/>
</dbReference>
<comment type="caution">
    <text evidence="9">The sequence shown here is derived from an EMBL/GenBank/DDBJ whole genome shotgun (WGS) entry which is preliminary data.</text>
</comment>
<feature type="repeat" description="Pumilio" evidence="6">
    <location>
        <begin position="217"/>
        <end position="252"/>
    </location>
</feature>
<protein>
    <recommendedName>
        <fullName evidence="8">PUM-HD domain-containing protein</fullName>
    </recommendedName>
</protein>
<keyword evidence="10" id="KW-1185">Reference proteome</keyword>
<evidence type="ECO:0000259" key="8">
    <source>
        <dbReference type="PROSITE" id="PS50303"/>
    </source>
</evidence>
<keyword evidence="5" id="KW-0694">RNA-binding</keyword>
<evidence type="ECO:0000256" key="1">
    <source>
        <dbReference type="ARBA" id="ARBA00004496"/>
    </source>
</evidence>
<feature type="domain" description="PUM-HD" evidence="8">
    <location>
        <begin position="157"/>
        <end position="494"/>
    </location>
</feature>
<dbReference type="InterPro" id="IPR033133">
    <property type="entry name" value="PUM-HD"/>
</dbReference>
<proteinExistence type="predicted"/>
<keyword evidence="3" id="KW-0677">Repeat</keyword>
<evidence type="ECO:0000313" key="10">
    <source>
        <dbReference type="Proteomes" id="UP000823674"/>
    </source>
</evidence>
<keyword evidence="4" id="KW-0810">Translation regulation</keyword>
<evidence type="ECO:0000256" key="5">
    <source>
        <dbReference type="ARBA" id="ARBA00022884"/>
    </source>
</evidence>